<dbReference type="PANTHER" id="PTHR35936:SF17">
    <property type="entry name" value="ARGININE-BINDING EXTRACELLULAR PROTEIN ARTP"/>
    <property type="match status" value="1"/>
</dbReference>
<dbReference type="EMBL" id="BDOQ01000002">
    <property type="protein sequence ID" value="GBG12836.1"/>
    <property type="molecule type" value="Genomic_DNA"/>
</dbReference>
<accession>A0A2R5F2L4</accession>
<dbReference type="InterPro" id="IPR022448">
    <property type="entry name" value="Quinoprotein_dehydrogenase"/>
</dbReference>
<evidence type="ECO:0000256" key="1">
    <source>
        <dbReference type="ARBA" id="ARBA00022729"/>
    </source>
</evidence>
<feature type="domain" description="Solute-binding protein family 3/N-terminal" evidence="3">
    <location>
        <begin position="34"/>
        <end position="268"/>
    </location>
</feature>
<proteinExistence type="predicted"/>
<feature type="signal peptide" evidence="2">
    <location>
        <begin position="1"/>
        <end position="28"/>
    </location>
</feature>
<dbReference type="SMART" id="SM00062">
    <property type="entry name" value="PBPb"/>
    <property type="match status" value="1"/>
</dbReference>
<keyword evidence="1 2" id="KW-0732">Signal</keyword>
<dbReference type="PANTHER" id="PTHR35936">
    <property type="entry name" value="MEMBRANE-BOUND LYTIC MUREIN TRANSGLYCOSYLASE F"/>
    <property type="match status" value="1"/>
</dbReference>
<dbReference type="Proteomes" id="UP000245081">
    <property type="component" value="Unassembled WGS sequence"/>
</dbReference>
<dbReference type="NCBIfam" id="TIGR03871">
    <property type="entry name" value="ABC_peri_MoxJ_2"/>
    <property type="match status" value="1"/>
</dbReference>
<sequence length="281" mass="30427">MSATWPALALMAALLAATCWLMPLTAKADTTGAALRVCADPNNMPFSNAEGRGFENRLAELMAQALGKHVEYTWWAQRRGFVRNTLNAGACDIVMGLPAASDHVLATRAYYRSGYVLVTRQDRNLNLSSLDDPRLQSLKIGVHLIGDNSTPPVLALARRGIVNNVLGYSIFGDYREPNPPARLIEAVADGEVDVALAWGPLAGYFASHSAVPLEVIPLADDPRDPPFRFSIAMGVRPGDTALKRRLDTELERHCGDIDALLRQYGVPLLDNADNVPAAGLK</sequence>
<name>A0A2R5F2L4_9PROT</name>
<dbReference type="InterPro" id="IPR001638">
    <property type="entry name" value="Solute-binding_3/MltF_N"/>
</dbReference>
<organism evidence="4 5">
    <name type="scientific">Novimethylophilus kurashikiensis</name>
    <dbReference type="NCBI Taxonomy" id="1825523"/>
    <lineage>
        <taxon>Bacteria</taxon>
        <taxon>Pseudomonadati</taxon>
        <taxon>Pseudomonadota</taxon>
        <taxon>Betaproteobacteria</taxon>
        <taxon>Nitrosomonadales</taxon>
        <taxon>Methylophilaceae</taxon>
        <taxon>Novimethylophilus</taxon>
    </lineage>
</organism>
<evidence type="ECO:0000259" key="3">
    <source>
        <dbReference type="SMART" id="SM00062"/>
    </source>
</evidence>
<keyword evidence="5" id="KW-1185">Reference proteome</keyword>
<feature type="chain" id="PRO_5015305082" evidence="2">
    <location>
        <begin position="29"/>
        <end position="281"/>
    </location>
</feature>
<evidence type="ECO:0000313" key="4">
    <source>
        <dbReference type="EMBL" id="GBG12836.1"/>
    </source>
</evidence>
<protein>
    <submittedName>
        <fullName evidence="4">ABC transporter substrate-binding protein</fullName>
    </submittedName>
</protein>
<evidence type="ECO:0000256" key="2">
    <source>
        <dbReference type="SAM" id="SignalP"/>
    </source>
</evidence>
<reference evidence="4 5" key="1">
    <citation type="journal article" date="2018" name="Environ. Microbiol.">
        <title>Isolation and genomic characterization of Novimethylophilus kurashikiensis gen. nov. sp. nov., a new lanthanide-dependent methylotrophic species of Methylophilaceae.</title>
        <authorList>
            <person name="Lv H."/>
            <person name="Sahin N."/>
            <person name="Tani A."/>
        </authorList>
    </citation>
    <scope>NUCLEOTIDE SEQUENCE [LARGE SCALE GENOMIC DNA]</scope>
    <source>
        <strain evidence="4 5">La2-4</strain>
    </source>
</reference>
<dbReference type="AlphaFoldDB" id="A0A2R5F2L4"/>
<dbReference type="SUPFAM" id="SSF53850">
    <property type="entry name" value="Periplasmic binding protein-like II"/>
    <property type="match status" value="1"/>
</dbReference>
<dbReference type="Gene3D" id="3.40.190.10">
    <property type="entry name" value="Periplasmic binding protein-like II"/>
    <property type="match status" value="2"/>
</dbReference>
<gene>
    <name evidence="4" type="ORF">NMK_0371</name>
</gene>
<dbReference type="Pfam" id="PF00497">
    <property type="entry name" value="SBP_bac_3"/>
    <property type="match status" value="1"/>
</dbReference>
<evidence type="ECO:0000313" key="5">
    <source>
        <dbReference type="Proteomes" id="UP000245081"/>
    </source>
</evidence>
<dbReference type="RefSeq" id="WP_227871316.1">
    <property type="nucleotide sequence ID" value="NZ_BDOQ01000002.1"/>
</dbReference>
<comment type="caution">
    <text evidence="4">The sequence shown here is derived from an EMBL/GenBank/DDBJ whole genome shotgun (WGS) entry which is preliminary data.</text>
</comment>